<feature type="compositionally biased region" description="Basic and acidic residues" evidence="16">
    <location>
        <begin position="74"/>
        <end position="89"/>
    </location>
</feature>
<dbReference type="Reactome" id="R-XTR-69656">
    <property type="pathway name" value="Cyclin A:Cdk2-associated events at S phase entry"/>
</dbReference>
<sequence length="150" mass="16796">MSGVPLSPEAPGVERVSRAPSSPRSPARRCLFGPVDHELLARDLERSLRAMENEKSERWNFDFRNHRPLPGPLHWEETEKAPEFYRRGQDSQSQWAEGQAEPRAKKRNGETADSSAPSMKKSHRKEAEDTAGGSLTPPPEETPKKSKPGT</sequence>
<name>A0A803JZK6_XENTR</name>
<dbReference type="Pfam" id="PF02234">
    <property type="entry name" value="CDI"/>
    <property type="match status" value="1"/>
</dbReference>
<evidence type="ECO:0000256" key="6">
    <source>
        <dbReference type="ARBA" id="ARBA00022490"/>
    </source>
</evidence>
<keyword evidence="12" id="KW-0131">Cell cycle</keyword>
<feature type="region of interest" description="Disordered" evidence="16">
    <location>
        <begin position="53"/>
        <end position="150"/>
    </location>
</feature>
<keyword evidence="11" id="KW-0539">Nucleus</keyword>
<feature type="region of interest" description="Disordered" evidence="16">
    <location>
        <begin position="1"/>
        <end position="34"/>
    </location>
</feature>
<evidence type="ECO:0000256" key="14">
    <source>
        <dbReference type="ARBA" id="ARBA00031925"/>
    </source>
</evidence>
<evidence type="ECO:0000313" key="19">
    <source>
        <dbReference type="Proteomes" id="UP000008143"/>
    </source>
</evidence>
<dbReference type="GO" id="GO:0050680">
    <property type="term" value="P:negative regulation of epithelial cell proliferation"/>
    <property type="evidence" value="ECO:0000318"/>
    <property type="project" value="GO_Central"/>
</dbReference>
<keyword evidence="10 20" id="KW-0649">Protein kinase inhibitor</keyword>
<dbReference type="OMA" id="EDAPEFY"/>
<dbReference type="GeneTree" id="ENSGT01010000229132"/>
<evidence type="ECO:0000256" key="15">
    <source>
        <dbReference type="ARBA" id="ARBA00045727"/>
    </source>
</evidence>
<dbReference type="InterPro" id="IPR044898">
    <property type="entry name" value="CDI_dom_sf"/>
</dbReference>
<dbReference type="AGR" id="Xenbase:XB-GENE-17346965"/>
<evidence type="ECO:0000313" key="18">
    <source>
        <dbReference type="Ensembl" id="ENSXETP00000113473"/>
    </source>
</evidence>
<feature type="compositionally biased region" description="Low complexity" evidence="16">
    <location>
        <begin position="18"/>
        <end position="29"/>
    </location>
</feature>
<feature type="compositionally biased region" description="Basic and acidic residues" evidence="16">
    <location>
        <begin position="100"/>
        <end position="110"/>
    </location>
</feature>
<dbReference type="Reactome" id="R-XTR-187577">
    <property type="pathway name" value="SCF(Skp2)-mediated degradation of p27/p21"/>
</dbReference>
<evidence type="ECO:0000256" key="16">
    <source>
        <dbReference type="SAM" id="MobiDB-lite"/>
    </source>
</evidence>
<keyword evidence="9" id="KW-0832">Ubl conjugation</keyword>
<dbReference type="GO" id="GO:0051087">
    <property type="term" value="F:protein-folding chaperone binding"/>
    <property type="evidence" value="ECO:0000318"/>
    <property type="project" value="GO_Central"/>
</dbReference>
<evidence type="ECO:0000259" key="17">
    <source>
        <dbReference type="Pfam" id="PF02234"/>
    </source>
</evidence>
<dbReference type="OrthoDB" id="6373236at2759"/>
<comment type="function">
    <text evidence="15">Important regulator of cell cycle progression. Inhibits the kinase activity of CDK2 bound to cyclin A, but has little inhibitory activity on CDK2 bound to SPDYA. Involved in G1 arrest. Potent inhibitor of cyclin E- and cyclin A-CDK2 complexes. Forms a complex with cyclin type D-CDK4 complexes and is involved in the assembly, stability, and modulation of CCND1-CDK4 complex activation. Acts either as an inhibitor or an activator of cyclin type D-CDK4 complexes depending on its phosphorylation state and/or stoichometry.</text>
</comment>
<dbReference type="GO" id="GO:0005768">
    <property type="term" value="C:endosome"/>
    <property type="evidence" value="ECO:0007669"/>
    <property type="project" value="UniProtKB-SubCell"/>
</dbReference>
<feature type="compositionally biased region" description="Basic and acidic residues" evidence="16">
    <location>
        <begin position="53"/>
        <end position="65"/>
    </location>
</feature>
<comment type="subcellular location">
    <subcellularLocation>
        <location evidence="3">Cytoplasm</location>
    </subcellularLocation>
    <subcellularLocation>
        <location evidence="2">Endosome</location>
    </subcellularLocation>
    <subcellularLocation>
        <location evidence="1">Nucleus</location>
    </subcellularLocation>
</comment>
<dbReference type="Reactome" id="R-XTR-9634638">
    <property type="pathway name" value="Estrogen-dependent nuclear events downstream of ESR-membrane signaling"/>
</dbReference>
<dbReference type="Reactome" id="R-XTR-69202">
    <property type="pathway name" value="Cyclin E associated events during G1/S transition"/>
</dbReference>
<evidence type="ECO:0000256" key="1">
    <source>
        <dbReference type="ARBA" id="ARBA00004123"/>
    </source>
</evidence>
<dbReference type="Xenbase" id="XB-GENE-17346965">
    <property type="gene designation" value="cdkn1b"/>
</dbReference>
<evidence type="ECO:0000256" key="11">
    <source>
        <dbReference type="ARBA" id="ARBA00023242"/>
    </source>
</evidence>
<dbReference type="Reactome" id="R-XTR-2559586">
    <property type="pathway name" value="DNA Damage/Telomere Stress Induced Senescence"/>
</dbReference>
<reference evidence="18" key="2">
    <citation type="submission" date="2021-03" db="UniProtKB">
        <authorList>
            <consortium name="Ensembl"/>
        </authorList>
    </citation>
    <scope>IDENTIFICATION</scope>
</reference>
<reference evidence="18" key="1">
    <citation type="journal article" date="2010" name="Science">
        <title>The genome of the Western clawed frog Xenopus tropicalis.</title>
        <authorList>
            <person name="Hellsten U."/>
            <person name="Harland R.M."/>
            <person name="Gilchrist M.J."/>
            <person name="Hendrix D."/>
            <person name="Jurka J."/>
            <person name="Kapitonov V."/>
            <person name="Ovcharenko I."/>
            <person name="Putnam N.H."/>
            <person name="Shu S."/>
            <person name="Taher L."/>
            <person name="Blitz I.L."/>
            <person name="Blumberg B."/>
            <person name="Dichmann D.S."/>
            <person name="Dubchak I."/>
            <person name="Amaya E."/>
            <person name="Detter J.C."/>
            <person name="Fletcher R."/>
            <person name="Gerhard D.S."/>
            <person name="Goodstein D."/>
            <person name="Graves T."/>
            <person name="Grigoriev I.V."/>
            <person name="Grimwood J."/>
            <person name="Kawashima T."/>
            <person name="Lindquist E."/>
            <person name="Lucas S.M."/>
            <person name="Mead P.E."/>
            <person name="Mitros T."/>
            <person name="Ogino H."/>
            <person name="Ohta Y."/>
            <person name="Poliakov A.V."/>
            <person name="Pollet N."/>
            <person name="Robert J."/>
            <person name="Salamov A."/>
            <person name="Sater A.K."/>
            <person name="Schmutz J."/>
            <person name="Terry A."/>
            <person name="Vize P.D."/>
            <person name="Warren W.C."/>
            <person name="Wells D."/>
            <person name="Wills A."/>
            <person name="Wilson R.K."/>
            <person name="Zimmerman L.B."/>
            <person name="Zorn A.M."/>
            <person name="Grainger R."/>
            <person name="Grammer T."/>
            <person name="Khokha M.K."/>
            <person name="Richardson P.M."/>
            <person name="Rokhsar D.S."/>
        </authorList>
    </citation>
    <scope>NUCLEOTIDE SEQUENCE [LARGE SCALE GENOMIC DNA]</scope>
    <source>
        <strain evidence="18">Nigerian</strain>
    </source>
</reference>
<dbReference type="KEGG" id="xtr:101732126"/>
<dbReference type="GeneID" id="101732126"/>
<feature type="domain" description="Cyclin-dependent kinase inhibitor" evidence="17">
    <location>
        <begin position="30"/>
        <end position="77"/>
    </location>
</feature>
<dbReference type="AlphaFoldDB" id="A0A803JZK6"/>
<evidence type="ECO:0000256" key="12">
    <source>
        <dbReference type="ARBA" id="ARBA00023306"/>
    </source>
</evidence>
<keyword evidence="6" id="KW-0963">Cytoplasm</keyword>
<evidence type="ECO:0000256" key="13">
    <source>
        <dbReference type="ARBA" id="ARBA00031903"/>
    </source>
</evidence>
<keyword evidence="19" id="KW-1185">Reference proteome</keyword>
<dbReference type="RefSeq" id="XP_031754513.1">
    <property type="nucleotide sequence ID" value="XM_031898653.1"/>
</dbReference>
<comment type="similarity">
    <text evidence="4">Belongs to the CDI family.</text>
</comment>
<dbReference type="Reactome" id="R-XTR-69231">
    <property type="pathway name" value="Cyclin D associated events in G1"/>
</dbReference>
<dbReference type="Proteomes" id="UP000008143">
    <property type="component" value="Chromosome 3"/>
</dbReference>
<dbReference type="InterPro" id="IPR003175">
    <property type="entry name" value="CDI_dom"/>
</dbReference>
<dbReference type="Reactome" id="R-XTR-8849470">
    <property type="pathway name" value="PTK6 Regulates Cell Cycle"/>
</dbReference>
<evidence type="ECO:0000256" key="3">
    <source>
        <dbReference type="ARBA" id="ARBA00004496"/>
    </source>
</evidence>
<dbReference type="Reactome" id="R-XTR-6804116">
    <property type="pathway name" value="TP53 Regulates Transcription of Genes Involved in G1 Cell Cycle Arrest"/>
</dbReference>
<organism evidence="18">
    <name type="scientific">Xenopus tropicalis</name>
    <name type="common">Western clawed frog</name>
    <name type="synonym">Silurana tropicalis</name>
    <dbReference type="NCBI Taxonomy" id="8364"/>
    <lineage>
        <taxon>Eukaryota</taxon>
        <taxon>Metazoa</taxon>
        <taxon>Chordata</taxon>
        <taxon>Craniata</taxon>
        <taxon>Vertebrata</taxon>
        <taxon>Euteleostomi</taxon>
        <taxon>Amphibia</taxon>
        <taxon>Batrachia</taxon>
        <taxon>Anura</taxon>
        <taxon>Pipoidea</taxon>
        <taxon>Pipidae</taxon>
        <taxon>Xenopodinae</taxon>
        <taxon>Xenopus</taxon>
        <taxon>Silurana</taxon>
    </lineage>
</organism>
<accession>A0A803JZK6</accession>
<dbReference type="GO" id="GO:0004861">
    <property type="term" value="F:cyclin-dependent protein serine/threonine kinase inhibitor activity"/>
    <property type="evidence" value="ECO:0000318"/>
    <property type="project" value="GO_Central"/>
</dbReference>
<reference evidence="20" key="3">
    <citation type="submission" date="2025-04" db="UniProtKB">
        <authorList>
            <consortium name="RefSeq"/>
        </authorList>
    </citation>
    <scope>IDENTIFICATION</scope>
    <source>
        <strain evidence="20">Nigerian</strain>
        <tissue evidence="20">Liver and blood</tissue>
    </source>
</reference>
<dbReference type="PANTHER" id="PTHR10265:SF9">
    <property type="entry name" value="CYCLIN-DEPENDENT KINASE INHIBITOR 1B"/>
    <property type="match status" value="1"/>
</dbReference>
<evidence type="ECO:0000313" key="20">
    <source>
        <dbReference type="RefSeq" id="XP_031754513.1"/>
    </source>
</evidence>
<evidence type="ECO:0000256" key="10">
    <source>
        <dbReference type="ARBA" id="ARBA00023013"/>
    </source>
</evidence>
<dbReference type="CTD" id="1027"/>
<proteinExistence type="inferred from homology"/>
<dbReference type="GO" id="GO:0005737">
    <property type="term" value="C:cytoplasm"/>
    <property type="evidence" value="ECO:0000318"/>
    <property type="project" value="GO_Central"/>
</dbReference>
<dbReference type="Reactome" id="R-XTR-2559582">
    <property type="pathway name" value="Senescence-Associated Secretory Phenotype (SASP)"/>
</dbReference>
<dbReference type="Ensembl" id="ENSXETT00000110588">
    <property type="protein sequence ID" value="ENSXETP00000113473"/>
    <property type="gene ID" value="ENSXETG00000044377"/>
</dbReference>
<gene>
    <name evidence="18 20 21" type="primary">cdkn1b</name>
</gene>
<dbReference type="PANTHER" id="PTHR10265">
    <property type="entry name" value="CYCLIN-DEPENDENT KINASE INHIBITOR 1"/>
    <property type="match status" value="1"/>
</dbReference>
<evidence type="ECO:0000256" key="7">
    <source>
        <dbReference type="ARBA" id="ARBA00022553"/>
    </source>
</evidence>
<dbReference type="GO" id="GO:0045930">
    <property type="term" value="P:negative regulation of mitotic cell cycle"/>
    <property type="evidence" value="ECO:0000318"/>
    <property type="project" value="GO_Central"/>
</dbReference>
<protein>
    <recommendedName>
        <fullName evidence="5">Cyclin-dependent kinase inhibitor 1B</fullName>
    </recommendedName>
    <alternativeName>
        <fullName evidence="14">Cyclin-dependent kinase inhibitor p27</fullName>
    </alternativeName>
    <alternativeName>
        <fullName evidence="13">p27Kip1</fullName>
    </alternativeName>
</protein>
<dbReference type="Reactome" id="R-XTR-69563">
    <property type="pathway name" value="p53-Dependent G1 DNA Damage Response"/>
</dbReference>
<evidence type="ECO:0000256" key="9">
    <source>
        <dbReference type="ARBA" id="ARBA00022843"/>
    </source>
</evidence>
<dbReference type="GO" id="GO:0005634">
    <property type="term" value="C:nucleus"/>
    <property type="evidence" value="ECO:0000318"/>
    <property type="project" value="GO_Central"/>
</dbReference>
<dbReference type="Gene3D" id="4.10.365.10">
    <property type="entry name" value="p27"/>
    <property type="match status" value="1"/>
</dbReference>
<evidence type="ECO:0000256" key="2">
    <source>
        <dbReference type="ARBA" id="ARBA00004177"/>
    </source>
</evidence>
<evidence type="ECO:0000256" key="5">
    <source>
        <dbReference type="ARBA" id="ARBA00014547"/>
    </source>
</evidence>
<dbReference type="GO" id="GO:0000082">
    <property type="term" value="P:G1/S transition of mitotic cell cycle"/>
    <property type="evidence" value="ECO:0000318"/>
    <property type="project" value="GO_Central"/>
</dbReference>
<evidence type="ECO:0000256" key="8">
    <source>
        <dbReference type="ARBA" id="ARBA00022753"/>
    </source>
</evidence>
<evidence type="ECO:0000313" key="21">
    <source>
        <dbReference type="Xenbase" id="XB-GENE-17346965"/>
    </source>
</evidence>
<keyword evidence="7" id="KW-0597">Phosphoprotein</keyword>
<evidence type="ECO:0000256" key="4">
    <source>
        <dbReference type="ARBA" id="ARBA00006726"/>
    </source>
</evidence>
<keyword evidence="8" id="KW-0967">Endosome</keyword>